<evidence type="ECO:0000313" key="1">
    <source>
        <dbReference type="EMBL" id="MPM17685.1"/>
    </source>
</evidence>
<gene>
    <name evidence="1" type="ORF">SDC9_64082</name>
</gene>
<proteinExistence type="predicted"/>
<comment type="caution">
    <text evidence="1">The sequence shown here is derived from an EMBL/GenBank/DDBJ whole genome shotgun (WGS) entry which is preliminary data.</text>
</comment>
<accession>A0A644XNH2</accession>
<dbReference type="EMBL" id="VSSQ01002844">
    <property type="protein sequence ID" value="MPM17685.1"/>
    <property type="molecule type" value="Genomic_DNA"/>
</dbReference>
<reference evidence="1" key="1">
    <citation type="submission" date="2019-08" db="EMBL/GenBank/DDBJ databases">
        <authorList>
            <person name="Kucharzyk K."/>
            <person name="Murdoch R.W."/>
            <person name="Higgins S."/>
            <person name="Loffler F."/>
        </authorList>
    </citation>
    <scope>NUCLEOTIDE SEQUENCE</scope>
</reference>
<name>A0A644XNH2_9ZZZZ</name>
<dbReference type="AlphaFoldDB" id="A0A644XNH2"/>
<organism evidence="1">
    <name type="scientific">bioreactor metagenome</name>
    <dbReference type="NCBI Taxonomy" id="1076179"/>
    <lineage>
        <taxon>unclassified sequences</taxon>
        <taxon>metagenomes</taxon>
        <taxon>ecological metagenomes</taxon>
    </lineage>
</organism>
<sequence length="228" mass="24816">MGSFVGPVKVFSHVGLEELDLVVLRVDHPREEGREDQNTDGDGDVHGVEHVVRDGDYADLLLEEVPGGGDEKADGRRHAAVPGHLPQVGGGADETVFKGHVSFLQGFSDFPGEKGAENEAEAQWTMETATETRATKYTACLLFFGMDARAEMPFLIAGAFATVEAVMTMRAICMLKVRSSQKPLYQWRTMSMGPLGVRAIPRPNAMNVRRTAKMLGSGIYLKDHAAID</sequence>
<protein>
    <submittedName>
        <fullName evidence="1">Uncharacterized protein</fullName>
    </submittedName>
</protein>